<dbReference type="Gene3D" id="1.25.40.10">
    <property type="entry name" value="Tetratricopeptide repeat domain"/>
    <property type="match status" value="1"/>
</dbReference>
<dbReference type="InterPro" id="IPR052748">
    <property type="entry name" value="ISR_Activator"/>
</dbReference>
<evidence type="ECO:0000256" key="2">
    <source>
        <dbReference type="SAM" id="SignalP"/>
    </source>
</evidence>
<reference evidence="4 5" key="1">
    <citation type="journal article" date="2015" name="Int. J. Syst. Evol. Microbiol.">
        <title>Erythrobacter atlanticus sp. nov., a bacterium from ocean sediment able to degrade polycyclic aromatic hydrocarbons.</title>
        <authorList>
            <person name="Zhuang L."/>
            <person name="Liu Y."/>
            <person name="Wang L."/>
            <person name="Wang W."/>
            <person name="Shao Z."/>
        </authorList>
    </citation>
    <scope>NUCLEOTIDE SEQUENCE [LARGE SCALE GENOMIC DNA]</scope>
    <source>
        <strain evidence="5">s21-N3</strain>
    </source>
</reference>
<protein>
    <submittedName>
        <fullName evidence="4">Sporulation protein</fullName>
    </submittedName>
</protein>
<name>A0A0H4VEY9_9SPHN</name>
<accession>A0A0H4VEY9</accession>
<keyword evidence="5" id="KW-1185">Reference proteome</keyword>
<evidence type="ECO:0000259" key="3">
    <source>
        <dbReference type="PROSITE" id="PS51724"/>
    </source>
</evidence>
<dbReference type="Pfam" id="PF08238">
    <property type="entry name" value="Sel1"/>
    <property type="match status" value="2"/>
</dbReference>
<reference evidence="5" key="2">
    <citation type="submission" date="2015-04" db="EMBL/GenBank/DDBJ databases">
        <title>The complete genome sequence of Erythrobacter sp. s21-N3.</title>
        <authorList>
            <person name="Zhuang L."/>
            <person name="Liu Y."/>
            <person name="Shao Z."/>
        </authorList>
    </citation>
    <scope>NUCLEOTIDE SEQUENCE [LARGE SCALE GENOMIC DNA]</scope>
    <source>
        <strain evidence="5">s21-N3</strain>
    </source>
</reference>
<evidence type="ECO:0000313" key="4">
    <source>
        <dbReference type="EMBL" id="AKQ41664.1"/>
    </source>
</evidence>
<dbReference type="InterPro" id="IPR006597">
    <property type="entry name" value="Sel1-like"/>
</dbReference>
<dbReference type="SMART" id="SM00671">
    <property type="entry name" value="SEL1"/>
    <property type="match status" value="2"/>
</dbReference>
<dbReference type="PANTHER" id="PTHR45011:SF1">
    <property type="entry name" value="DAP3-BINDING CELL DEATH ENHANCER 1"/>
    <property type="match status" value="1"/>
</dbReference>
<dbReference type="GO" id="GO:0042834">
    <property type="term" value="F:peptidoglycan binding"/>
    <property type="evidence" value="ECO:0007669"/>
    <property type="project" value="InterPro"/>
</dbReference>
<dbReference type="EMBL" id="CP011310">
    <property type="protein sequence ID" value="AKQ41664.1"/>
    <property type="molecule type" value="Genomic_DNA"/>
</dbReference>
<dbReference type="AlphaFoldDB" id="A0A0H4VEY9"/>
<dbReference type="RefSeq" id="WP_063612373.1">
    <property type="nucleotide sequence ID" value="NZ_CP011310.1"/>
</dbReference>
<dbReference type="SUPFAM" id="SSF81901">
    <property type="entry name" value="HCP-like"/>
    <property type="match status" value="1"/>
</dbReference>
<feature type="chain" id="PRO_5005211710" evidence="2">
    <location>
        <begin position="27"/>
        <end position="367"/>
    </location>
</feature>
<feature type="region of interest" description="Disordered" evidence="1">
    <location>
        <begin position="214"/>
        <end position="233"/>
    </location>
</feature>
<dbReference type="PROSITE" id="PS51724">
    <property type="entry name" value="SPOR"/>
    <property type="match status" value="1"/>
</dbReference>
<dbReference type="SUPFAM" id="SSF110997">
    <property type="entry name" value="Sporulation related repeat"/>
    <property type="match status" value="1"/>
</dbReference>
<dbReference type="KEGG" id="ery:CP97_05950"/>
<dbReference type="InterPro" id="IPR011990">
    <property type="entry name" value="TPR-like_helical_dom_sf"/>
</dbReference>
<dbReference type="InterPro" id="IPR007730">
    <property type="entry name" value="SPOR-like_dom"/>
</dbReference>
<feature type="domain" description="SPOR" evidence="3">
    <location>
        <begin position="289"/>
        <end position="367"/>
    </location>
</feature>
<evidence type="ECO:0000313" key="5">
    <source>
        <dbReference type="Proteomes" id="UP000059113"/>
    </source>
</evidence>
<dbReference type="Pfam" id="PF05036">
    <property type="entry name" value="SPOR"/>
    <property type="match status" value="1"/>
</dbReference>
<organism evidence="4 5">
    <name type="scientific">Aurantiacibacter atlanticus</name>
    <dbReference type="NCBI Taxonomy" id="1648404"/>
    <lineage>
        <taxon>Bacteria</taxon>
        <taxon>Pseudomonadati</taxon>
        <taxon>Pseudomonadota</taxon>
        <taxon>Alphaproteobacteria</taxon>
        <taxon>Sphingomonadales</taxon>
        <taxon>Erythrobacteraceae</taxon>
        <taxon>Aurantiacibacter</taxon>
    </lineage>
</organism>
<evidence type="ECO:0000256" key="1">
    <source>
        <dbReference type="SAM" id="MobiDB-lite"/>
    </source>
</evidence>
<dbReference type="PATRIC" id="fig|1648404.4.peg.1245"/>
<sequence length="367" mass="38521">MSNRKSGWFLNATLFLAASIAAPLSAGMGASEHGVREGVEAWSRGDYVAAVAQWRGPADAGDPDALFNMGQAFRLGRGVPQDLARAEGYYALAARAGHVRASDTYGLMLFQNGRREAALPFVEAAARRGDPRAQYLLGIAHFNGDLVTRDWERAYALLTLANGAGLPQAVDAIAEMDEHIPISQRQNAATLARQLEAEAEQARAVELAAADLSVQDGPPIPAHTPQPVAEAPSSPAVIAARDAVSQARDATGTGDPANAGASYANASTAGAIETTTRAIAAPAPTPAAARGDGPWRVQLGAFAVAGNAERLWARLSERPEISGRERLLLPTGRVTRLQAGGFSSRDEARVACNSLRRSGQDCLVTRN</sequence>
<dbReference type="PANTHER" id="PTHR45011">
    <property type="entry name" value="DAP3-BINDING CELL DEATH ENHANCER 1"/>
    <property type="match status" value="1"/>
</dbReference>
<dbReference type="Gene3D" id="3.30.70.1070">
    <property type="entry name" value="Sporulation related repeat"/>
    <property type="match status" value="1"/>
</dbReference>
<gene>
    <name evidence="4" type="ORF">CP97_05950</name>
</gene>
<dbReference type="Proteomes" id="UP000059113">
    <property type="component" value="Chromosome"/>
</dbReference>
<feature type="signal peptide" evidence="2">
    <location>
        <begin position="1"/>
        <end position="26"/>
    </location>
</feature>
<keyword evidence="2" id="KW-0732">Signal</keyword>
<dbReference type="InterPro" id="IPR036680">
    <property type="entry name" value="SPOR-like_sf"/>
</dbReference>
<proteinExistence type="predicted"/>
<dbReference type="STRING" id="1648404.CP97_05950"/>